<dbReference type="RefSeq" id="WP_015180898.1">
    <property type="nucleotide sequence ID" value="NC_019738.1"/>
</dbReference>
<dbReference type="AlphaFoldDB" id="K9W8K5"/>
<gene>
    <name evidence="4" type="ORF">Mic7113_0828</name>
</gene>
<dbReference type="InterPro" id="IPR009492">
    <property type="entry name" value="TniQ"/>
</dbReference>
<name>K9W8K5_9CYAN</name>
<dbReference type="Pfam" id="PF15978">
    <property type="entry name" value="TnsD"/>
    <property type="match status" value="1"/>
</dbReference>
<evidence type="ECO:0000256" key="1">
    <source>
        <dbReference type="SAM" id="MobiDB-lite"/>
    </source>
</evidence>
<evidence type="ECO:0000259" key="3">
    <source>
        <dbReference type="Pfam" id="PF15978"/>
    </source>
</evidence>
<proteinExistence type="predicted"/>
<dbReference type="HOGENOM" id="CLU_033785_1_0_3"/>
<feature type="domain" description="TniQ" evidence="2">
    <location>
        <begin position="4"/>
        <end position="160"/>
    </location>
</feature>
<evidence type="ECO:0000259" key="2">
    <source>
        <dbReference type="Pfam" id="PF06527"/>
    </source>
</evidence>
<protein>
    <submittedName>
        <fullName evidence="4">Uncharacterized protein</fullName>
    </submittedName>
</protein>
<reference evidence="4 5" key="1">
    <citation type="submission" date="2012-06" db="EMBL/GenBank/DDBJ databases">
        <title>Finished chromosome of genome of Microcoleus sp. PCC 7113.</title>
        <authorList>
            <consortium name="US DOE Joint Genome Institute"/>
            <person name="Gugger M."/>
            <person name="Coursin T."/>
            <person name="Rippka R."/>
            <person name="Tandeau De Marsac N."/>
            <person name="Huntemann M."/>
            <person name="Wei C.-L."/>
            <person name="Han J."/>
            <person name="Detter J.C."/>
            <person name="Han C."/>
            <person name="Tapia R."/>
            <person name="Chen A."/>
            <person name="Kyrpides N."/>
            <person name="Mavromatis K."/>
            <person name="Markowitz V."/>
            <person name="Szeto E."/>
            <person name="Ivanova N."/>
            <person name="Pagani I."/>
            <person name="Pati A."/>
            <person name="Goodwin L."/>
            <person name="Nordberg H.P."/>
            <person name="Cantor M.N."/>
            <person name="Hua S.X."/>
            <person name="Woyke T."/>
            <person name="Kerfeld C.A."/>
        </authorList>
    </citation>
    <scope>NUCLEOTIDE SEQUENCE [LARGE SCALE GENOMIC DNA]</scope>
    <source>
        <strain evidence="4 5">PCC 7113</strain>
    </source>
</reference>
<dbReference type="Proteomes" id="UP000010471">
    <property type="component" value="Chromosome"/>
</dbReference>
<dbReference type="KEGG" id="mic:Mic7113_0828"/>
<dbReference type="Pfam" id="PF06527">
    <property type="entry name" value="TniQ"/>
    <property type="match status" value="1"/>
</dbReference>
<dbReference type="EMBL" id="CP003630">
    <property type="protein sequence ID" value="AFZ16735.1"/>
    <property type="molecule type" value="Genomic_DNA"/>
</dbReference>
<dbReference type="InterPro" id="IPR032750">
    <property type="entry name" value="TnsD_C"/>
</dbReference>
<dbReference type="OrthoDB" id="470139at2"/>
<keyword evidence="5" id="KW-1185">Reference proteome</keyword>
<dbReference type="eggNOG" id="COG3677">
    <property type="taxonomic scope" value="Bacteria"/>
</dbReference>
<evidence type="ECO:0000313" key="4">
    <source>
        <dbReference type="EMBL" id="AFZ16735.1"/>
    </source>
</evidence>
<organism evidence="4 5">
    <name type="scientific">Allocoleopsis franciscana PCC 7113</name>
    <dbReference type="NCBI Taxonomy" id="1173027"/>
    <lineage>
        <taxon>Bacteria</taxon>
        <taxon>Bacillati</taxon>
        <taxon>Cyanobacteriota</taxon>
        <taxon>Cyanophyceae</taxon>
        <taxon>Coleofasciculales</taxon>
        <taxon>Coleofasciculaceae</taxon>
        <taxon>Allocoleopsis</taxon>
        <taxon>Allocoleopsis franciscana</taxon>
    </lineage>
</organism>
<accession>K9W8K5</accession>
<dbReference type="PATRIC" id="fig|1173027.3.peg.911"/>
<feature type="region of interest" description="Disordered" evidence="1">
    <location>
        <begin position="438"/>
        <end position="460"/>
    </location>
</feature>
<feature type="domain" description="Transposon Tn7 transposition protein TnsD C-terminal" evidence="3">
    <location>
        <begin position="203"/>
        <end position="505"/>
    </location>
</feature>
<dbReference type="STRING" id="1173027.Mic7113_0828"/>
<evidence type="ECO:0000313" key="5">
    <source>
        <dbReference type="Proteomes" id="UP000010471"/>
    </source>
</evidence>
<sequence>MVSFFPKPYPDEILYSVIARYQIRSGNTSPKVTLRELFNSATTVATADLPSNLNSLSESLQPFSNYTVEVLIERYTLYPFYSVFLPPNRATRVKESLKAECGSDIHTRAGIMASSVTMPRYFRFCPNCLKEDLQKYGEAYWHRLHQTPGALVCPVHAVALPDSIVPVQGFNKHEYQAASPENCLITHNQPIYSNDTLEKFWRLAQDISWLMNSKLSAQEPDWFRRRYIALLIEKGLATATGRVHQKRLLDNFMFFYGREMLEALDSMVDYEEEHNWVFGIVRKHRKSFHPMRHLLMIRFLAGSIEEFFNIDYDYKPFGDGHWLCLNAAANHYLQPVVTELAISLCCDTKKPVGTFRCSCGMIYCRTGPDETEDDKYRIGKIKAYGQVWEQKLRELVEIQRLGLRATARRLKVDARTVNRYALRLNLNTSWQSFQDNEIVQSPEQPEGDVNSTGESETRHRQKWLTLQLEHPEASKTTLRQMAPATYAWLYKHDREWLNQNSPTLKVPVPGASQFCKKAREREVYSRFLLANKGRLGGCCPNCDNLIS</sequence>
<feature type="compositionally biased region" description="Polar residues" evidence="1">
    <location>
        <begin position="438"/>
        <end position="454"/>
    </location>
</feature>